<feature type="region of interest" description="Disordered" evidence="2">
    <location>
        <begin position="1548"/>
        <end position="1585"/>
    </location>
</feature>
<dbReference type="Gene3D" id="1.20.1270.90">
    <property type="entry name" value="AF1782-like"/>
    <property type="match status" value="1"/>
</dbReference>
<dbReference type="Pfam" id="PF13620">
    <property type="entry name" value="CarboxypepD_reg"/>
    <property type="match status" value="1"/>
</dbReference>
<dbReference type="Gene3D" id="2.60.40.1180">
    <property type="entry name" value="Golgi alpha-mannosidase II"/>
    <property type="match status" value="1"/>
</dbReference>
<dbReference type="Gene3D" id="2.60.40.1120">
    <property type="entry name" value="Carboxypeptidase-like, regulatory domain"/>
    <property type="match status" value="1"/>
</dbReference>
<dbReference type="Pfam" id="PF17974">
    <property type="entry name" value="GalBD_like"/>
    <property type="match status" value="1"/>
</dbReference>
<dbReference type="CDD" id="cd14244">
    <property type="entry name" value="GH_101_like"/>
    <property type="match status" value="1"/>
</dbReference>
<keyword evidence="3" id="KW-0472">Membrane</keyword>
<dbReference type="Gene3D" id="3.20.20.80">
    <property type="entry name" value="Glycosidases"/>
    <property type="match status" value="1"/>
</dbReference>
<reference evidence="6 7" key="1">
    <citation type="submission" date="2014-03" db="EMBL/GenBank/DDBJ databases">
        <title>Genomics of Bifidobacteria.</title>
        <authorList>
            <person name="Ventura M."/>
            <person name="Milani C."/>
            <person name="Lugli G.A."/>
        </authorList>
    </citation>
    <scope>NUCLEOTIDE SEQUENCE [LARGE SCALE GENOMIC DNA]</scope>
    <source>
        <strain evidence="6 7">DSM 23967</strain>
    </source>
</reference>
<protein>
    <submittedName>
        <fullName evidence="6">Endo-alpha-N-acetylgalactosaminidase</fullName>
        <ecNumber evidence="6">3.2.1.97</ecNumber>
    </submittedName>
</protein>
<dbReference type="Pfam" id="PF20909">
    <property type="entry name" value="SpGH101_helical"/>
    <property type="match status" value="1"/>
</dbReference>
<evidence type="ECO:0000313" key="7">
    <source>
        <dbReference type="Proteomes" id="UP000029066"/>
    </source>
</evidence>
<proteinExistence type="predicted"/>
<dbReference type="InterPro" id="IPR048842">
    <property type="entry name" value="GH101_helical"/>
</dbReference>
<dbReference type="InterPro" id="IPR049314">
    <property type="entry name" value="GH101_dom-5"/>
</dbReference>
<dbReference type="InterPro" id="IPR040575">
    <property type="entry name" value="GH101_N"/>
</dbReference>
<dbReference type="Pfam" id="PF00754">
    <property type="entry name" value="F5_F8_type_C"/>
    <property type="match status" value="1"/>
</dbReference>
<sequence>MKKKKTISAALATALALTCMGSGGGTAFAVPLSDADLQTLASQIQQINDTSDSATASETPSAQADAVEGWTIDSNIAQGGEILEMANGWLHLKSTASNGNAAAPSSSNNWPAVAVWGTDYDFSKAGSFHATIKSPQEGTANRFGFYLGYNDPGSGLFIGYDAQGWFWQTYTGGGNGGWYDGSRIAAPSANDEHDIQVSWTDAKVATLTVDGQKAFDVDYSAMTNLSNKLAIKAGSWKSLNEVTDVYIKDFPEVIEAAKHAVSGKVVDAEGAAIEGAAVRLGKTKVKTAADGTFSFADIEAGEYTLSIAKEGYEDVSQQVTVGDADLAIDPITLNKTVPVASETLKTKKMEVQIKKNFPSVLQYTMTNGKVMYGQTKDVRTVEINGTNIELTDDDVTFKKVSDTEATYTLKVKDAAKKIDAVITVQITVKANQLHLNVTKIKNNLSEGIPEGNGVEENAIQTLSFPNQSLVSVRSSQEDAQFTGARMSSNTQKPGDTNFAVTEDTNVTDSDYTYGFISGAGLSAGLWSNSEHDGTYVAAPVRGGSQNTRVYATTQQTGDATSLGLASAPWYYHRTVTDSKGKKYTVAETALPQMAVAIAGDENEDGAVNWQDGAIAYRDIMNNPYKSEEVPELVAWRIAMNFGSQAQNPFLTTLDNVKKVALNTDGLGQSVLLKGYGNEGHDSGHPDYGDIGQRLGGADDMNTMMEEGSKYGARFGVHVNASEMYPEAKAFSEDMVRRKNITKDNPTGDLSYGWNWLDQGVGIDGIYDLASGSRVSRFADLSKEVGDNMDFIYLDVWGNLTSSGSEDSWETRKMSKMINDNGWRMTTEWGSGNEYDSTFQHWAADLTYGGYTSKGENSEVMRFLRNHQKDSWVGDYPSYGGAANAPLLGGYNMKDFEGWQGRNDYAAYIKNLYTHDVSTKFIQHFKVTRWVNNPLLTADNGNDNAVVDSNTNNGNEQITLKDSNGNVVVISRGSNDTSSAAYRQRTITLNGVTVASGVVSAGDGSSTGDESYLLPWLWDSSTGKLVKDSEQKLYHWNTKGGTTTWTLPDSWKNLSSVKVYQLTDQGKTNEQTVAVSGGKVTLTADAETPYVVYKGEAKQIQVNWSEGMHVVDAGFNGGSNTLTDNWTVSGTGKAEVEGENNAMLRLTGKVDVSQRLTDLKAGQKYALYVGVDNRSTGDASVTVTSGGKVLATNSTSKSIAKNYIKAYGHNTNSNTENGSSYFQNMYVFFTAPENGDATVTLSHKSTDGAHTYFDDVRIVENQYSGITLDENGELKQLTNGFENNAQGIWPFVISGSEGVEDNRIHLSELHAPFTQAGWDVKKMDDVLDGTWSVKVNGLTQKGTLVYQTIPQNVKFEPGAKYKVSFDYQSGSDDIYAIAVGQGEYSAGSVKLTNLKKALGETGKAEFELTGGVNGDSWFGIYSTATAPDLQGSTGSAQDFGGYKDFVLDNLKIERVESQTRTKAEAQDKVKEIRGKYDSKRAELSDAAWQQYQDTLVKARVLINKNGATAEDFTKAYDILVALDEYMKTAPGNESSDKYDVAADGSDELGGYTVAVGSEEPTAGLPSEGPADLAQDGDDSTHWHTSWSENAVGNGTAWYQFNLNEPTTINGLRYLPRSGGMNANGKIKGYKITLTLADGTTKDVVTDAEFSTTTMWQKASFDAVENVTAVRLTVLSSAGQSDSQTNKFASAAELRLTTDREVEEETVAPDKTDLNDTLAKANGLKESDYTAESWAALVKARKAAQTVADDDKADAYDVALALTNLESAIAGLEKTGEEPGPGPVEVNKTDLQATVDKASKLEKADYTAKSWEAFAKALKAAQQVLDDKNATQPDVDGALNTLQDAISKLEAATEPKPDPEPGVVDKAALNATINKAAAINLGLYTDDSANALRAALKKAREVSDNSDATQKQVDAAREALEKAIAGLVKRTAAKGDGNVISNTGANVATIAVAGLLLAGAGAAIAYRRNREQM</sequence>
<keyword evidence="3" id="KW-1133">Transmembrane helix</keyword>
<feature type="coiled-coil region" evidence="1">
    <location>
        <begin position="1454"/>
        <end position="1481"/>
    </location>
</feature>
<evidence type="ECO:0000313" key="6">
    <source>
        <dbReference type="EMBL" id="KFI92811.1"/>
    </source>
</evidence>
<dbReference type="Gene3D" id="2.60.120.870">
    <property type="match status" value="1"/>
</dbReference>
<comment type="caution">
    <text evidence="6">The sequence shown here is derived from an EMBL/GenBank/DDBJ whole genome shotgun (WGS) entry which is preliminary data.</text>
</comment>
<name>A0A087DBB1_9BIFI</name>
<evidence type="ECO:0000256" key="3">
    <source>
        <dbReference type="SAM" id="Phobius"/>
    </source>
</evidence>
<dbReference type="Gene3D" id="1.20.1270.70">
    <property type="entry name" value="Designed single chain three-helix bundle"/>
    <property type="match status" value="3"/>
</dbReference>
<evidence type="ECO:0000256" key="4">
    <source>
        <dbReference type="SAM" id="SignalP"/>
    </source>
</evidence>
<keyword evidence="3" id="KW-0812">Transmembrane</keyword>
<dbReference type="OrthoDB" id="1095434at2"/>
<accession>A0A087DBB1</accession>
<dbReference type="InterPro" id="IPR035364">
    <property type="entry name" value="Beta_sandwich_GH101"/>
</dbReference>
<dbReference type="PROSITE" id="PS50022">
    <property type="entry name" value="FA58C_3"/>
    <property type="match status" value="1"/>
</dbReference>
<feature type="transmembrane region" description="Helical" evidence="3">
    <location>
        <begin position="1945"/>
        <end position="1964"/>
    </location>
</feature>
<feature type="chain" id="PRO_5001820047" evidence="4">
    <location>
        <begin position="30"/>
        <end position="1971"/>
    </location>
</feature>
<keyword evidence="4" id="KW-0732">Signal</keyword>
<feature type="signal peptide" evidence="4">
    <location>
        <begin position="1"/>
        <end position="29"/>
    </location>
</feature>
<dbReference type="InterPro" id="IPR014718">
    <property type="entry name" value="GH-type_carb-bd"/>
</dbReference>
<dbReference type="InterPro" id="IPR040502">
    <property type="entry name" value="GH101_dom-6"/>
</dbReference>
<organism evidence="6 7">
    <name type="scientific">Bifidobacterium saguini DSM 23967</name>
    <dbReference type="NCBI Taxonomy" id="1437607"/>
    <lineage>
        <taxon>Bacteria</taxon>
        <taxon>Bacillati</taxon>
        <taxon>Actinomycetota</taxon>
        <taxon>Actinomycetes</taxon>
        <taxon>Bifidobacteriales</taxon>
        <taxon>Bifidobacteriaceae</taxon>
        <taxon>Bifidobacterium</taxon>
    </lineage>
</organism>
<gene>
    <name evidence="6" type="ORF">BISA_0504</name>
</gene>
<dbReference type="InterPro" id="IPR025706">
    <property type="entry name" value="Endoa_GalNAc"/>
</dbReference>
<dbReference type="Pfam" id="PF18080">
    <property type="entry name" value="Gal_mutarotas_3"/>
    <property type="match status" value="1"/>
</dbReference>
<keyword evidence="6" id="KW-0326">Glycosidase</keyword>
<dbReference type="Pfam" id="PF17995">
    <property type="entry name" value="GH101_N"/>
    <property type="match status" value="1"/>
</dbReference>
<dbReference type="Proteomes" id="UP000029066">
    <property type="component" value="Unassembled WGS sequence"/>
</dbReference>
<feature type="domain" description="F5/8 type C" evidence="5">
    <location>
        <begin position="1534"/>
        <end position="1639"/>
    </location>
</feature>
<dbReference type="Gene3D" id="2.70.98.10">
    <property type="match status" value="1"/>
</dbReference>
<dbReference type="Pfam" id="PF17451">
    <property type="entry name" value="Glyco_hyd_101C"/>
    <property type="match status" value="1"/>
</dbReference>
<evidence type="ECO:0000259" key="5">
    <source>
        <dbReference type="PROSITE" id="PS50022"/>
    </source>
</evidence>
<dbReference type="EMBL" id="JGZN01000007">
    <property type="protein sequence ID" value="KFI92811.1"/>
    <property type="molecule type" value="Genomic_DNA"/>
</dbReference>
<dbReference type="Pfam" id="PF07554">
    <property type="entry name" value="FIVAR"/>
    <property type="match status" value="3"/>
</dbReference>
<dbReference type="GO" id="GO:0030246">
    <property type="term" value="F:carbohydrate binding"/>
    <property type="evidence" value="ECO:0007669"/>
    <property type="project" value="InterPro"/>
</dbReference>
<dbReference type="RefSeq" id="WP_033890701.1">
    <property type="nucleotide sequence ID" value="NZ_JDUT01000001.1"/>
</dbReference>
<dbReference type="Pfam" id="PF12905">
    <property type="entry name" value="Glyco_hydro_101"/>
    <property type="match status" value="1"/>
</dbReference>
<keyword evidence="6" id="KW-0378">Hydrolase</keyword>
<dbReference type="InterPro" id="IPR008979">
    <property type="entry name" value="Galactose-bd-like_sf"/>
</dbReference>
<dbReference type="InterPro" id="IPR008969">
    <property type="entry name" value="CarboxyPept-like_regulatory"/>
</dbReference>
<dbReference type="STRING" id="1437607.BISA_0504"/>
<dbReference type="EC" id="3.2.1.97" evidence="6"/>
<dbReference type="InterPro" id="IPR013780">
    <property type="entry name" value="Glyco_hydro_b"/>
</dbReference>
<dbReference type="InterPro" id="IPR000421">
    <property type="entry name" value="FA58C"/>
</dbReference>
<dbReference type="SUPFAM" id="SSF49464">
    <property type="entry name" value="Carboxypeptidase regulatory domain-like"/>
    <property type="match status" value="1"/>
</dbReference>
<dbReference type="Pfam" id="PF21466">
    <property type="entry name" value="GH101_dom-5"/>
    <property type="match status" value="1"/>
</dbReference>
<dbReference type="SUPFAM" id="SSF49785">
    <property type="entry name" value="Galactose-binding domain-like"/>
    <property type="match status" value="1"/>
</dbReference>
<dbReference type="InterPro" id="IPR040633">
    <property type="entry name" value="Gal_mutarotas_3"/>
</dbReference>
<evidence type="ECO:0000256" key="1">
    <source>
        <dbReference type="SAM" id="Coils"/>
    </source>
</evidence>
<dbReference type="Gene3D" id="2.60.120.260">
    <property type="entry name" value="Galactose-binding domain-like"/>
    <property type="match status" value="3"/>
</dbReference>
<keyword evidence="1" id="KW-0175">Coiled coil</keyword>
<evidence type="ECO:0000256" key="2">
    <source>
        <dbReference type="SAM" id="MobiDB-lite"/>
    </source>
</evidence>
<dbReference type="GO" id="GO:0033926">
    <property type="term" value="F:endo-alpha-N-acetylgalactosaminidase activity"/>
    <property type="evidence" value="ECO:0007669"/>
    <property type="project" value="UniProtKB-EC"/>
</dbReference>